<feature type="compositionally biased region" description="Polar residues" evidence="1">
    <location>
        <begin position="551"/>
        <end position="560"/>
    </location>
</feature>
<evidence type="ECO:0000313" key="3">
    <source>
        <dbReference type="EMBL" id="ORZ07315.1"/>
    </source>
</evidence>
<feature type="region of interest" description="Disordered" evidence="1">
    <location>
        <begin position="518"/>
        <end position="560"/>
    </location>
</feature>
<evidence type="ECO:0000259" key="2">
    <source>
        <dbReference type="PROSITE" id="PS50238"/>
    </source>
</evidence>
<feature type="compositionally biased region" description="Basic and acidic residues" evidence="1">
    <location>
        <begin position="614"/>
        <end position="629"/>
    </location>
</feature>
<feature type="compositionally biased region" description="Polar residues" evidence="1">
    <location>
        <begin position="676"/>
        <end position="717"/>
    </location>
</feature>
<feature type="region of interest" description="Disordered" evidence="1">
    <location>
        <begin position="575"/>
        <end position="732"/>
    </location>
</feature>
<dbReference type="InParanoid" id="A0A1Y2GD12"/>
<dbReference type="GeneID" id="33568653"/>
<evidence type="ECO:0000256" key="1">
    <source>
        <dbReference type="SAM" id="MobiDB-lite"/>
    </source>
</evidence>
<feature type="compositionally biased region" description="Basic and acidic residues" evidence="1">
    <location>
        <begin position="916"/>
        <end position="926"/>
    </location>
</feature>
<dbReference type="STRING" id="64571.A0A1Y2GD12"/>
<feature type="region of interest" description="Disordered" evidence="1">
    <location>
        <begin position="745"/>
        <end position="926"/>
    </location>
</feature>
<feature type="compositionally biased region" description="Basic and acidic residues" evidence="1">
    <location>
        <begin position="874"/>
        <end position="888"/>
    </location>
</feature>
<feature type="region of interest" description="Disordered" evidence="1">
    <location>
        <begin position="223"/>
        <end position="271"/>
    </location>
</feature>
<proteinExistence type="predicted"/>
<feature type="compositionally biased region" description="Polar residues" evidence="1">
    <location>
        <begin position="252"/>
        <end position="270"/>
    </location>
</feature>
<dbReference type="Gene3D" id="1.10.555.10">
    <property type="entry name" value="Rho GTPase activation protein"/>
    <property type="match status" value="1"/>
</dbReference>
<organism evidence="3 4">
    <name type="scientific">Lobosporangium transversale</name>
    <dbReference type="NCBI Taxonomy" id="64571"/>
    <lineage>
        <taxon>Eukaryota</taxon>
        <taxon>Fungi</taxon>
        <taxon>Fungi incertae sedis</taxon>
        <taxon>Mucoromycota</taxon>
        <taxon>Mortierellomycotina</taxon>
        <taxon>Mortierellomycetes</taxon>
        <taxon>Mortierellales</taxon>
        <taxon>Mortierellaceae</taxon>
        <taxon>Lobosporangium</taxon>
    </lineage>
</organism>
<gene>
    <name evidence="3" type="ORF">BCR41DRAFT_373745</name>
</gene>
<dbReference type="RefSeq" id="XP_021877978.1">
    <property type="nucleotide sequence ID" value="XM_022026810.1"/>
</dbReference>
<comment type="caution">
    <text evidence="3">The sequence shown here is derived from an EMBL/GenBank/DDBJ whole genome shotgun (WGS) entry which is preliminary data.</text>
</comment>
<evidence type="ECO:0000313" key="4">
    <source>
        <dbReference type="Proteomes" id="UP000193648"/>
    </source>
</evidence>
<keyword evidence="4" id="KW-1185">Reference proteome</keyword>
<reference evidence="3 4" key="1">
    <citation type="submission" date="2016-07" db="EMBL/GenBank/DDBJ databases">
        <title>Pervasive Adenine N6-methylation of Active Genes in Fungi.</title>
        <authorList>
            <consortium name="DOE Joint Genome Institute"/>
            <person name="Mondo S.J."/>
            <person name="Dannebaum R.O."/>
            <person name="Kuo R.C."/>
            <person name="Labutti K."/>
            <person name="Haridas S."/>
            <person name="Kuo A."/>
            <person name="Salamov A."/>
            <person name="Ahrendt S.R."/>
            <person name="Lipzen A."/>
            <person name="Sullivan W."/>
            <person name="Andreopoulos W.B."/>
            <person name="Clum A."/>
            <person name="Lindquist E."/>
            <person name="Daum C."/>
            <person name="Ramamoorthy G.K."/>
            <person name="Gryganskyi A."/>
            <person name="Culley D."/>
            <person name="Magnuson J.K."/>
            <person name="James T.Y."/>
            <person name="O'Malley M.A."/>
            <person name="Stajich J.E."/>
            <person name="Spatafora J.W."/>
            <person name="Visel A."/>
            <person name="Grigoriev I.V."/>
        </authorList>
    </citation>
    <scope>NUCLEOTIDE SEQUENCE [LARGE SCALE GENOMIC DNA]</scope>
    <source>
        <strain evidence="3 4">NRRL 3116</strain>
    </source>
</reference>
<dbReference type="SMART" id="SM00324">
    <property type="entry name" value="RhoGAP"/>
    <property type="match status" value="1"/>
</dbReference>
<feature type="region of interest" description="Disordered" evidence="1">
    <location>
        <begin position="301"/>
        <end position="323"/>
    </location>
</feature>
<feature type="region of interest" description="Disordered" evidence="1">
    <location>
        <begin position="389"/>
        <end position="437"/>
    </location>
</feature>
<dbReference type="SUPFAM" id="SSF48350">
    <property type="entry name" value="GTPase activation domain, GAP"/>
    <property type="match status" value="1"/>
</dbReference>
<feature type="compositionally biased region" description="Polar residues" evidence="1">
    <location>
        <begin position="789"/>
        <end position="810"/>
    </location>
</feature>
<feature type="region of interest" description="Disordered" evidence="1">
    <location>
        <begin position="328"/>
        <end position="347"/>
    </location>
</feature>
<dbReference type="Proteomes" id="UP000193648">
    <property type="component" value="Unassembled WGS sequence"/>
</dbReference>
<accession>A0A1Y2GD12</accession>
<dbReference type="EMBL" id="MCFF01000042">
    <property type="protein sequence ID" value="ORZ07315.1"/>
    <property type="molecule type" value="Genomic_DNA"/>
</dbReference>
<sequence>MAKVFTDDGDLTELSMEMTLVVVKRCVREIRERGLTTKGILRQVQMGYNQKVVMDTIRMILDDDASTELSPLHRVDIHLVAHAMKWAIRSSEETLVKYTDYQTLYLDQDRSFSCFVRGLPPTNRAILLDLFSLCADVTLLAHLNNMTLVTVAKAISLSIMAEPEQFSTFDASLQQRNLWGAACEDLLRAFLRIKTTHDLAKIEQEDDIDENRYVDNITRKVKSARQRNEVGPTTGSLNRSGSGVYDPAATPRSASPHSLAKSNSTRSGPITQLPFYDQEYEEIMQDQAHLSYLRRQSRNSQLLRPADRNRRRSSVGDVESLYMLPVDTSTDGYESEPEPSLEGLAPDFAGDLDWDFTKMDALHAEELPSSSPSQCTSIYRSNSISSIDSASTKVGQAPPSPMISGVPSKRSSNSASALQQGQTDASSSPFLSPLSSTQQSASAKVRIVLDHASPSMSPQRAKRSSLLRRSVSLDPHTMHGRVHKKPNELRQEILTRELAVQAERSQVAEDIRTQLLQVKNDEDQSIPSPTSSTFSFESASQDLERPAIPSRSASQGLGRSYSKTIAKSAKTNAKLGANDGLHSKKLSVGNTNELTSAPNSSNASIISQSSSSSDEYKPEVVSRPKDGEVSVHFTPIAPLPHKSKFQESLSEQPISPPPGYTQGLYQYKDTHKKSPSTKGGQSGTSSPIQSQPVSRSNSRSQPNQHSASTTPLQQVVGSSSASSHSSESKSKAAGFIRALSYKLRSKPSEEQLKSSKTNNQVVGGSPPPPPPPPPPSFSIQPPRLELSFLGNTGISNAGSSEDNLPPTSAPATMLHARSNSGSSTLGSWRRAAQDSLPVPATSTDHLGVGPPKGTSPGNVNTKQQRRRSKTVTASDERSPHRSASERTLSESSYTTDDSGSVKDSSKKDGLQSSTTDPKKAGEREYRFSTATLLKDASTAIKALEYRPECDGSKGTILDIKTFDDDPSHGEVSNYGCSLNNIDALAKAVALPTSFRLGPQ</sequence>
<dbReference type="GO" id="GO:0007165">
    <property type="term" value="P:signal transduction"/>
    <property type="evidence" value="ECO:0007669"/>
    <property type="project" value="InterPro"/>
</dbReference>
<feature type="compositionally biased region" description="Polar residues" evidence="1">
    <location>
        <begin position="817"/>
        <end position="826"/>
    </location>
</feature>
<feature type="compositionally biased region" description="Polar residues" evidence="1">
    <location>
        <begin position="231"/>
        <end position="241"/>
    </location>
</feature>
<dbReference type="AlphaFoldDB" id="A0A1Y2GD12"/>
<name>A0A1Y2GD12_9FUNG</name>
<feature type="compositionally biased region" description="Basic and acidic residues" evidence="1">
    <location>
        <begin position="899"/>
        <end position="909"/>
    </location>
</feature>
<dbReference type="OrthoDB" id="3362494at2759"/>
<dbReference type="InterPro" id="IPR000198">
    <property type="entry name" value="RhoGAP_dom"/>
</dbReference>
<feature type="compositionally biased region" description="Low complexity" evidence="1">
    <location>
        <begin position="596"/>
        <end position="613"/>
    </location>
</feature>
<protein>
    <recommendedName>
        <fullName evidence="2">Rho-GAP domain-containing protein</fullName>
    </recommendedName>
</protein>
<feature type="compositionally biased region" description="Polar residues" evidence="1">
    <location>
        <begin position="409"/>
        <end position="425"/>
    </location>
</feature>
<feature type="compositionally biased region" description="Pro residues" evidence="1">
    <location>
        <begin position="765"/>
        <end position="776"/>
    </location>
</feature>
<feature type="compositionally biased region" description="Low complexity" evidence="1">
    <location>
        <begin position="525"/>
        <end position="540"/>
    </location>
</feature>
<dbReference type="InterPro" id="IPR008936">
    <property type="entry name" value="Rho_GTPase_activation_prot"/>
</dbReference>
<feature type="domain" description="Rho-GAP" evidence="2">
    <location>
        <begin position="9"/>
        <end position="194"/>
    </location>
</feature>
<dbReference type="Pfam" id="PF00620">
    <property type="entry name" value="RhoGAP"/>
    <property type="match status" value="1"/>
</dbReference>
<dbReference type="PROSITE" id="PS50238">
    <property type="entry name" value="RHOGAP"/>
    <property type="match status" value="1"/>
</dbReference>
<feature type="compositionally biased region" description="Low complexity" evidence="1">
    <location>
        <begin position="426"/>
        <end position="437"/>
    </location>
</feature>